<keyword evidence="6" id="KW-1185">Reference proteome</keyword>
<comment type="caution">
    <text evidence="5">The sequence shown here is derived from an EMBL/GenBank/DDBJ whole genome shotgun (WGS) entry which is preliminary data.</text>
</comment>
<dbReference type="InterPro" id="IPR020449">
    <property type="entry name" value="Tscrpt_reg_AraC-type_HTH"/>
</dbReference>
<dbReference type="PROSITE" id="PS01124">
    <property type="entry name" value="HTH_ARAC_FAMILY_2"/>
    <property type="match status" value="1"/>
</dbReference>
<dbReference type="EMBL" id="JBCITK010000001">
    <property type="protein sequence ID" value="MEN0642017.1"/>
    <property type="molecule type" value="Genomic_DNA"/>
</dbReference>
<evidence type="ECO:0000256" key="1">
    <source>
        <dbReference type="ARBA" id="ARBA00023015"/>
    </source>
</evidence>
<evidence type="ECO:0000256" key="2">
    <source>
        <dbReference type="ARBA" id="ARBA00023125"/>
    </source>
</evidence>
<evidence type="ECO:0000313" key="5">
    <source>
        <dbReference type="EMBL" id="MEN0642017.1"/>
    </source>
</evidence>
<evidence type="ECO:0000259" key="4">
    <source>
        <dbReference type="PROSITE" id="PS01124"/>
    </source>
</evidence>
<reference evidence="5 6" key="1">
    <citation type="submission" date="2024-03" db="EMBL/GenBank/DDBJ databases">
        <title>Bacilli Hybrid Assemblies.</title>
        <authorList>
            <person name="Kovac J."/>
        </authorList>
    </citation>
    <scope>NUCLEOTIDE SEQUENCE [LARGE SCALE GENOMIC DNA]</scope>
    <source>
        <strain evidence="5 6">FSL R7-0666</strain>
    </source>
</reference>
<keyword evidence="2" id="KW-0238">DNA-binding</keyword>
<dbReference type="InterPro" id="IPR018060">
    <property type="entry name" value="HTH_AraC"/>
</dbReference>
<dbReference type="SUPFAM" id="SSF51215">
    <property type="entry name" value="Regulatory protein AraC"/>
    <property type="match status" value="1"/>
</dbReference>
<evidence type="ECO:0000313" key="6">
    <source>
        <dbReference type="Proteomes" id="UP001418796"/>
    </source>
</evidence>
<proteinExistence type="predicted"/>
<organism evidence="5 6">
    <name type="scientific">Alkalicoccobacillus gibsonii</name>
    <dbReference type="NCBI Taxonomy" id="79881"/>
    <lineage>
        <taxon>Bacteria</taxon>
        <taxon>Bacillati</taxon>
        <taxon>Bacillota</taxon>
        <taxon>Bacilli</taxon>
        <taxon>Bacillales</taxon>
        <taxon>Bacillaceae</taxon>
        <taxon>Alkalicoccobacillus</taxon>
    </lineage>
</organism>
<name>A0ABU9VEG9_9BACI</name>
<dbReference type="SMART" id="SM00342">
    <property type="entry name" value="HTH_ARAC"/>
    <property type="match status" value="1"/>
</dbReference>
<dbReference type="PANTHER" id="PTHR43280">
    <property type="entry name" value="ARAC-FAMILY TRANSCRIPTIONAL REGULATOR"/>
    <property type="match status" value="1"/>
</dbReference>
<gene>
    <name evidence="5" type="ORF">MKY91_02425</name>
</gene>
<dbReference type="Gene3D" id="1.10.10.60">
    <property type="entry name" value="Homeodomain-like"/>
    <property type="match status" value="2"/>
</dbReference>
<dbReference type="RefSeq" id="WP_343129178.1">
    <property type="nucleotide sequence ID" value="NZ_JBCITK010000001.1"/>
</dbReference>
<dbReference type="InterPro" id="IPR009057">
    <property type="entry name" value="Homeodomain-like_sf"/>
</dbReference>
<dbReference type="PRINTS" id="PR00032">
    <property type="entry name" value="HTHARAC"/>
</dbReference>
<accession>A0ABU9VEG9</accession>
<keyword evidence="3" id="KW-0804">Transcription</keyword>
<protein>
    <submittedName>
        <fullName evidence="5">AraC family transcriptional regulator</fullName>
    </submittedName>
</protein>
<dbReference type="SUPFAM" id="SSF46689">
    <property type="entry name" value="Homeodomain-like"/>
    <property type="match status" value="2"/>
</dbReference>
<keyword evidence="1" id="KW-0805">Transcription regulation</keyword>
<dbReference type="Pfam" id="PF12833">
    <property type="entry name" value="HTH_18"/>
    <property type="match status" value="1"/>
</dbReference>
<dbReference type="InterPro" id="IPR037923">
    <property type="entry name" value="HTH-like"/>
</dbReference>
<dbReference type="Proteomes" id="UP001418796">
    <property type="component" value="Unassembled WGS sequence"/>
</dbReference>
<sequence length="278" mass="31917">MQNLGIFNTLSEFVLIRINLASEITHFKGWIESKKHLDYDLWYIENGEMELQVGSKTFIVKEKDMVLFGPRIAYTATVISKSCSFHFIHFDFSLGEHSRILDHYDLTGIISPNIAEEERELLLGAYSGYKMNVPLSAIRLKGSLTILLSKIIESYGAGKYRGAFNESLDDSQKSSNPITNLQPVFSYIQEHYSKSIRIQDLAELVGISEKYFISYFKQAFGVTPGRYIYQFKMNEARKLLLSKKYSIQEIASMLGYSDPFSFSKSFKKYYTISPSDFC</sequence>
<feature type="domain" description="HTH araC/xylS-type" evidence="4">
    <location>
        <begin position="182"/>
        <end position="278"/>
    </location>
</feature>
<dbReference type="PANTHER" id="PTHR43280:SF27">
    <property type="entry name" value="TRANSCRIPTIONAL REGULATOR MTLR"/>
    <property type="match status" value="1"/>
</dbReference>
<evidence type="ECO:0000256" key="3">
    <source>
        <dbReference type="ARBA" id="ARBA00023163"/>
    </source>
</evidence>